<dbReference type="PANTHER" id="PTHR10683">
    <property type="entry name" value="TRANSALDOLASE"/>
    <property type="match status" value="1"/>
</dbReference>
<dbReference type="NCBIfam" id="NF002881">
    <property type="entry name" value="PRK03343.1"/>
    <property type="match status" value="1"/>
</dbReference>
<evidence type="ECO:0000256" key="7">
    <source>
        <dbReference type="ARBA" id="ARBA00022679"/>
    </source>
</evidence>
<dbReference type="InterPro" id="IPR004732">
    <property type="entry name" value="Transaldolase_2"/>
</dbReference>
<dbReference type="Gene3D" id="3.20.20.70">
    <property type="entry name" value="Aldolase class I"/>
    <property type="match status" value="1"/>
</dbReference>
<evidence type="ECO:0000256" key="4">
    <source>
        <dbReference type="ARBA" id="ARBA00008426"/>
    </source>
</evidence>
<protein>
    <recommendedName>
        <fullName evidence="5 10">Transaldolase</fullName>
        <ecNumber evidence="5 10">2.2.1.2</ecNumber>
    </recommendedName>
</protein>
<comment type="pathway">
    <text evidence="3 10">Carbohydrate degradation; pentose phosphate pathway; D-glyceraldehyde 3-phosphate and beta-D-fructose 6-phosphate from D-ribose 5-phosphate and D-xylulose 5-phosphate (non-oxidative stage): step 2/3.</text>
</comment>
<accession>A0A0K1Q448</accession>
<dbReference type="AlphaFoldDB" id="A0A0K1Q448"/>
<keyword evidence="13" id="KW-1185">Reference proteome</keyword>
<dbReference type="PANTHER" id="PTHR10683:SF31">
    <property type="entry name" value="TRANSALDOLASE"/>
    <property type="match status" value="1"/>
</dbReference>
<dbReference type="NCBIfam" id="TIGR00876">
    <property type="entry name" value="tal_mycobact"/>
    <property type="match status" value="1"/>
</dbReference>
<evidence type="ECO:0000256" key="6">
    <source>
        <dbReference type="ARBA" id="ARBA00022490"/>
    </source>
</evidence>
<keyword evidence="6 10" id="KW-0963">Cytoplasm</keyword>
<evidence type="ECO:0000256" key="3">
    <source>
        <dbReference type="ARBA" id="ARBA00004857"/>
    </source>
</evidence>
<dbReference type="Proteomes" id="UP000064967">
    <property type="component" value="Chromosome"/>
</dbReference>
<dbReference type="InterPro" id="IPR013785">
    <property type="entry name" value="Aldolase_TIM"/>
</dbReference>
<evidence type="ECO:0000256" key="5">
    <source>
        <dbReference type="ARBA" id="ARBA00013151"/>
    </source>
</evidence>
<dbReference type="HAMAP" id="MF_00493">
    <property type="entry name" value="Transaldolase_2"/>
    <property type="match status" value="1"/>
</dbReference>
<dbReference type="GO" id="GO:0005975">
    <property type="term" value="P:carbohydrate metabolic process"/>
    <property type="evidence" value="ECO:0007669"/>
    <property type="project" value="InterPro"/>
</dbReference>
<evidence type="ECO:0000313" key="12">
    <source>
        <dbReference type="EMBL" id="AKV00606.1"/>
    </source>
</evidence>
<evidence type="ECO:0000256" key="1">
    <source>
        <dbReference type="ARBA" id="ARBA00003518"/>
    </source>
</evidence>
<dbReference type="CDD" id="cd00955">
    <property type="entry name" value="Transaldolase_like"/>
    <property type="match status" value="1"/>
</dbReference>
<keyword evidence="8 10" id="KW-0570">Pentose shunt</keyword>
<keyword evidence="7 10" id="KW-0808">Transferase</keyword>
<evidence type="ECO:0000256" key="10">
    <source>
        <dbReference type="HAMAP-Rule" id="MF_00493"/>
    </source>
</evidence>
<dbReference type="GO" id="GO:0006098">
    <property type="term" value="P:pentose-phosphate shunt"/>
    <property type="evidence" value="ECO:0007669"/>
    <property type="project" value="UniProtKB-UniRule"/>
</dbReference>
<dbReference type="SUPFAM" id="SSF51569">
    <property type="entry name" value="Aldolase"/>
    <property type="match status" value="1"/>
</dbReference>
<gene>
    <name evidence="10" type="primary">tal</name>
    <name evidence="12" type="ORF">AKJ09_07269</name>
</gene>
<comment type="subcellular location">
    <subcellularLocation>
        <location evidence="2 10">Cytoplasm</location>
    </subcellularLocation>
</comment>
<dbReference type="EC" id="2.2.1.2" evidence="5 10"/>
<dbReference type="GO" id="GO:0004801">
    <property type="term" value="F:transaldolase activity"/>
    <property type="evidence" value="ECO:0007669"/>
    <property type="project" value="UniProtKB-UniRule"/>
</dbReference>
<dbReference type="KEGG" id="llu:AKJ09_07269"/>
<evidence type="ECO:0000256" key="11">
    <source>
        <dbReference type="SAM" id="MobiDB-lite"/>
    </source>
</evidence>
<dbReference type="PIRSF" id="PIRSF036915">
    <property type="entry name" value="Trnald_Bac_Plnt"/>
    <property type="match status" value="1"/>
</dbReference>
<organism evidence="12 13">
    <name type="scientific">Labilithrix luteola</name>
    <dbReference type="NCBI Taxonomy" id="1391654"/>
    <lineage>
        <taxon>Bacteria</taxon>
        <taxon>Pseudomonadati</taxon>
        <taxon>Myxococcota</taxon>
        <taxon>Polyangia</taxon>
        <taxon>Polyangiales</taxon>
        <taxon>Labilitrichaceae</taxon>
        <taxon>Labilithrix</taxon>
    </lineage>
</organism>
<dbReference type="EMBL" id="CP012333">
    <property type="protein sequence ID" value="AKV00606.1"/>
    <property type="molecule type" value="Genomic_DNA"/>
</dbReference>
<evidence type="ECO:0000256" key="9">
    <source>
        <dbReference type="ARBA" id="ARBA00023270"/>
    </source>
</evidence>
<sequence>MFPPNGLRSSTALHDARRGTLGARRKKRTRRWLVAFVRSRTLNCATHRGEKTMKSRIHRLEDLGQSVWLDFLDRKLLTSGELEQLISEGLRGMTSNPTIFQKAISGSSDYDTAIRSAAASESDASVLERLMVRDLTLACDKLRPVYDGSDGADGFASIEVAPTLAGETAASIEAASRLWGAVNRPNLMVKIPGTRAGLRAIESCLTHGININVTLLFSVSRYREIIEAHLRALEHRVSRGEPIDRIASVASFFVSRVDTKVDKALDGLTVPGDALSLKGKIAIANAKLAFEEYETILASQRWKTLADKGARPARLLWASTSTKNPAYPPLLYVEALIGPRTVDTVTPETFRTYTEQGQPEPRIRRDLGQAHAQMELLARHGIDFEEVAAQLETEGVASFVDSFTKLLQCIADKRRSFTSPPLRP</sequence>
<dbReference type="PATRIC" id="fig|1391654.3.peg.7384"/>
<comment type="similarity">
    <text evidence="4 10">Belongs to the transaldolase family. Type 2 subfamily.</text>
</comment>
<keyword evidence="9 10" id="KW-0704">Schiff base</keyword>
<evidence type="ECO:0000256" key="8">
    <source>
        <dbReference type="ARBA" id="ARBA00023126"/>
    </source>
</evidence>
<dbReference type="UniPathway" id="UPA00115">
    <property type="reaction ID" value="UER00414"/>
</dbReference>
<proteinExistence type="inferred from homology"/>
<feature type="region of interest" description="Disordered" evidence="11">
    <location>
        <begin position="1"/>
        <end position="24"/>
    </location>
</feature>
<dbReference type="GO" id="GO:0005737">
    <property type="term" value="C:cytoplasm"/>
    <property type="evidence" value="ECO:0007669"/>
    <property type="project" value="UniProtKB-SubCell"/>
</dbReference>
<reference evidence="12 13" key="1">
    <citation type="submission" date="2015-08" db="EMBL/GenBank/DDBJ databases">
        <authorList>
            <person name="Babu N.S."/>
            <person name="Beckwith C.J."/>
            <person name="Beseler K.G."/>
            <person name="Brison A."/>
            <person name="Carone J.V."/>
            <person name="Caskin T.P."/>
            <person name="Diamond M."/>
            <person name="Durham M.E."/>
            <person name="Foxe J.M."/>
            <person name="Go M."/>
            <person name="Henderson B.A."/>
            <person name="Jones I.B."/>
            <person name="McGettigan J.A."/>
            <person name="Micheletti S.J."/>
            <person name="Nasrallah M.E."/>
            <person name="Ortiz D."/>
            <person name="Piller C.R."/>
            <person name="Privatt S.R."/>
            <person name="Schneider S.L."/>
            <person name="Sharp S."/>
            <person name="Smith T.C."/>
            <person name="Stanton J.D."/>
            <person name="Ullery H.E."/>
            <person name="Wilson R.J."/>
            <person name="Serrano M.G."/>
            <person name="Buck G."/>
            <person name="Lee V."/>
            <person name="Wang Y."/>
            <person name="Carvalho R."/>
            <person name="Voegtly L."/>
            <person name="Shi R."/>
            <person name="Duckworth R."/>
            <person name="Johnson A."/>
            <person name="Loviza R."/>
            <person name="Walstead R."/>
            <person name="Shah Z."/>
            <person name="Kiflezghi M."/>
            <person name="Wade K."/>
            <person name="Ball S.L."/>
            <person name="Bradley K.W."/>
            <person name="Asai D.J."/>
            <person name="Bowman C.A."/>
            <person name="Russell D.A."/>
            <person name="Pope W.H."/>
            <person name="Jacobs-Sera D."/>
            <person name="Hendrix R.W."/>
            <person name="Hatfull G.F."/>
        </authorList>
    </citation>
    <scope>NUCLEOTIDE SEQUENCE [LARGE SCALE GENOMIC DNA]</scope>
    <source>
        <strain evidence="12 13">DSM 27648</strain>
    </source>
</reference>
<dbReference type="STRING" id="1391654.AKJ09_07269"/>
<feature type="active site" description="Schiff-base intermediate with substrate" evidence="10">
    <location>
        <position position="190"/>
    </location>
</feature>
<evidence type="ECO:0000313" key="13">
    <source>
        <dbReference type="Proteomes" id="UP000064967"/>
    </source>
</evidence>
<name>A0A0K1Q448_9BACT</name>
<dbReference type="InterPro" id="IPR001585">
    <property type="entry name" value="TAL/FSA"/>
</dbReference>
<evidence type="ECO:0000256" key="2">
    <source>
        <dbReference type="ARBA" id="ARBA00004496"/>
    </source>
</evidence>
<comment type="catalytic activity">
    <reaction evidence="10">
        <text>D-sedoheptulose 7-phosphate + D-glyceraldehyde 3-phosphate = D-erythrose 4-phosphate + beta-D-fructose 6-phosphate</text>
        <dbReference type="Rhea" id="RHEA:17053"/>
        <dbReference type="ChEBI" id="CHEBI:16897"/>
        <dbReference type="ChEBI" id="CHEBI:57483"/>
        <dbReference type="ChEBI" id="CHEBI:57634"/>
        <dbReference type="ChEBI" id="CHEBI:59776"/>
        <dbReference type="EC" id="2.2.1.2"/>
    </reaction>
</comment>
<dbReference type="Pfam" id="PF00923">
    <property type="entry name" value="TAL_FSA"/>
    <property type="match status" value="1"/>
</dbReference>
<comment type="function">
    <text evidence="1 10">Transaldolase is important for the balance of metabolites in the pentose-phosphate pathway.</text>
</comment>